<reference evidence="3 4" key="1">
    <citation type="submission" date="2024-11" db="EMBL/GenBank/DDBJ databases">
        <title>Chromosome-level genome assembly of the freshwater bivalve Anodonta woodiana.</title>
        <authorList>
            <person name="Chen X."/>
        </authorList>
    </citation>
    <scope>NUCLEOTIDE SEQUENCE [LARGE SCALE GENOMIC DNA]</scope>
    <source>
        <strain evidence="3">MN2024</strain>
        <tissue evidence="3">Gills</tissue>
    </source>
</reference>
<dbReference type="InterPro" id="IPR010620">
    <property type="entry name" value="SBBP_repeat"/>
</dbReference>
<dbReference type="InterPro" id="IPR001258">
    <property type="entry name" value="NHL_repeat"/>
</dbReference>
<dbReference type="InterPro" id="IPR011042">
    <property type="entry name" value="6-blade_b-propeller_TolB-like"/>
</dbReference>
<dbReference type="AlphaFoldDB" id="A0ABD3V385"/>
<organism evidence="3 4">
    <name type="scientific">Sinanodonta woodiana</name>
    <name type="common">Chinese pond mussel</name>
    <name type="synonym">Anodonta woodiana</name>
    <dbReference type="NCBI Taxonomy" id="1069815"/>
    <lineage>
        <taxon>Eukaryota</taxon>
        <taxon>Metazoa</taxon>
        <taxon>Spiralia</taxon>
        <taxon>Lophotrochozoa</taxon>
        <taxon>Mollusca</taxon>
        <taxon>Bivalvia</taxon>
        <taxon>Autobranchia</taxon>
        <taxon>Heteroconchia</taxon>
        <taxon>Palaeoheterodonta</taxon>
        <taxon>Unionida</taxon>
        <taxon>Unionoidea</taxon>
        <taxon>Unionidae</taxon>
        <taxon>Unioninae</taxon>
        <taxon>Sinanodonta</taxon>
    </lineage>
</organism>
<dbReference type="SUPFAM" id="SSF63829">
    <property type="entry name" value="Calcium-dependent phosphotriesterase"/>
    <property type="match status" value="1"/>
</dbReference>
<evidence type="ECO:0000256" key="1">
    <source>
        <dbReference type="ARBA" id="ARBA00022737"/>
    </source>
</evidence>
<dbReference type="PANTHER" id="PTHR24104">
    <property type="entry name" value="E3 UBIQUITIN-PROTEIN LIGASE NHLRC1-RELATED"/>
    <property type="match status" value="1"/>
</dbReference>
<sequence>MVSQVESYYEQIKEKFDKTETVTLNIEVDEQIQKVLAQTSDFARLICKKKRESFYISREEKPLKDFQVEMGGVVKIKGSDNLRPYYTGSTYLQGDSVMLAEFNNKRVVLLNSSYQYIASFTLADKPWDICAVDQHEVAVCLPFQKTLQFLSVTNGSIKATKKFQTKYACRGIASAGNGKIVASGHCNDKGKHYWSLITSTGKEEICHQFDCQCRPSTTYINVNSSCTSVYLSVFLANSLYCFDMDGKSRYIYSIDSLKGPKGVATDKDGNVYVVGWSSHNIHQLTSDGAPIRIVSDGISRGPLSICFNKSLDRFLMTNDTASDSINLYVFRMKQ</sequence>
<keyword evidence="1" id="KW-0677">Repeat</keyword>
<dbReference type="Pfam" id="PF06739">
    <property type="entry name" value="SBBP"/>
    <property type="match status" value="1"/>
</dbReference>
<accession>A0ABD3V385</accession>
<evidence type="ECO:0000313" key="3">
    <source>
        <dbReference type="EMBL" id="KAL3855248.1"/>
    </source>
</evidence>
<dbReference type="EMBL" id="JBJQND010000014">
    <property type="protein sequence ID" value="KAL3855248.1"/>
    <property type="molecule type" value="Genomic_DNA"/>
</dbReference>
<dbReference type="InterPro" id="IPR050952">
    <property type="entry name" value="TRIM-NHL_E3_ligases"/>
</dbReference>
<evidence type="ECO:0000313" key="4">
    <source>
        <dbReference type="Proteomes" id="UP001634394"/>
    </source>
</evidence>
<evidence type="ECO:0000256" key="2">
    <source>
        <dbReference type="PROSITE-ProRule" id="PRU00504"/>
    </source>
</evidence>
<dbReference type="PANTHER" id="PTHR24104:SF25">
    <property type="entry name" value="PROTEIN LIN-41"/>
    <property type="match status" value="1"/>
</dbReference>
<name>A0ABD3V385_SINWO</name>
<dbReference type="PROSITE" id="PS51125">
    <property type="entry name" value="NHL"/>
    <property type="match status" value="1"/>
</dbReference>
<protein>
    <submittedName>
        <fullName evidence="3">Uncharacterized protein</fullName>
    </submittedName>
</protein>
<comment type="caution">
    <text evidence="3">The sequence shown here is derived from an EMBL/GenBank/DDBJ whole genome shotgun (WGS) entry which is preliminary data.</text>
</comment>
<gene>
    <name evidence="3" type="ORF">ACJMK2_014464</name>
</gene>
<feature type="repeat" description="NHL" evidence="2">
    <location>
        <begin position="257"/>
        <end position="287"/>
    </location>
</feature>
<dbReference type="GO" id="GO:0008270">
    <property type="term" value="F:zinc ion binding"/>
    <property type="evidence" value="ECO:0007669"/>
    <property type="project" value="UniProtKB-KW"/>
</dbReference>
<keyword evidence="4" id="KW-1185">Reference proteome</keyword>
<dbReference type="Proteomes" id="UP001634394">
    <property type="component" value="Unassembled WGS sequence"/>
</dbReference>
<dbReference type="Gene3D" id="2.120.10.30">
    <property type="entry name" value="TolB, C-terminal domain"/>
    <property type="match status" value="1"/>
</dbReference>
<proteinExistence type="predicted"/>